<organism evidence="2 3">
    <name type="scientific">Rhipicephalus microplus</name>
    <name type="common">Cattle tick</name>
    <name type="synonym">Boophilus microplus</name>
    <dbReference type="NCBI Taxonomy" id="6941"/>
    <lineage>
        <taxon>Eukaryota</taxon>
        <taxon>Metazoa</taxon>
        <taxon>Ecdysozoa</taxon>
        <taxon>Arthropoda</taxon>
        <taxon>Chelicerata</taxon>
        <taxon>Arachnida</taxon>
        <taxon>Acari</taxon>
        <taxon>Parasitiformes</taxon>
        <taxon>Ixodida</taxon>
        <taxon>Ixodoidea</taxon>
        <taxon>Ixodidae</taxon>
        <taxon>Rhipicephalinae</taxon>
        <taxon>Rhipicephalus</taxon>
        <taxon>Boophilus</taxon>
    </lineage>
</organism>
<evidence type="ECO:0000313" key="2">
    <source>
        <dbReference type="EMBL" id="KAH8026099.1"/>
    </source>
</evidence>
<dbReference type="EMBL" id="JABSTU010000007">
    <property type="protein sequence ID" value="KAH8026099.1"/>
    <property type="molecule type" value="Genomic_DNA"/>
</dbReference>
<evidence type="ECO:0000256" key="1">
    <source>
        <dbReference type="SAM" id="MobiDB-lite"/>
    </source>
</evidence>
<accession>A0A9J6DV74</accession>
<keyword evidence="3" id="KW-1185">Reference proteome</keyword>
<dbReference type="Gene3D" id="2.60.40.10">
    <property type="entry name" value="Immunoglobulins"/>
    <property type="match status" value="1"/>
</dbReference>
<proteinExistence type="predicted"/>
<dbReference type="Proteomes" id="UP000821866">
    <property type="component" value="Unassembled WGS sequence"/>
</dbReference>
<feature type="region of interest" description="Disordered" evidence="1">
    <location>
        <begin position="173"/>
        <end position="231"/>
    </location>
</feature>
<reference evidence="2" key="1">
    <citation type="journal article" date="2020" name="Cell">
        <title>Large-Scale Comparative Analyses of Tick Genomes Elucidate Their Genetic Diversity and Vector Capacities.</title>
        <authorList>
            <consortium name="Tick Genome and Microbiome Consortium (TIGMIC)"/>
            <person name="Jia N."/>
            <person name="Wang J."/>
            <person name="Shi W."/>
            <person name="Du L."/>
            <person name="Sun Y."/>
            <person name="Zhan W."/>
            <person name="Jiang J.F."/>
            <person name="Wang Q."/>
            <person name="Zhang B."/>
            <person name="Ji P."/>
            <person name="Bell-Sakyi L."/>
            <person name="Cui X.M."/>
            <person name="Yuan T.T."/>
            <person name="Jiang B.G."/>
            <person name="Yang W.F."/>
            <person name="Lam T.T."/>
            <person name="Chang Q.C."/>
            <person name="Ding S.J."/>
            <person name="Wang X.J."/>
            <person name="Zhu J.G."/>
            <person name="Ruan X.D."/>
            <person name="Zhao L."/>
            <person name="Wei J.T."/>
            <person name="Ye R.Z."/>
            <person name="Que T.C."/>
            <person name="Du C.H."/>
            <person name="Zhou Y.H."/>
            <person name="Cheng J.X."/>
            <person name="Dai P.F."/>
            <person name="Guo W.B."/>
            <person name="Han X.H."/>
            <person name="Huang E.J."/>
            <person name="Li L.F."/>
            <person name="Wei W."/>
            <person name="Gao Y.C."/>
            <person name="Liu J.Z."/>
            <person name="Shao H.Z."/>
            <person name="Wang X."/>
            <person name="Wang C.C."/>
            <person name="Yang T.C."/>
            <person name="Huo Q.B."/>
            <person name="Li W."/>
            <person name="Chen H.Y."/>
            <person name="Chen S.E."/>
            <person name="Zhou L.G."/>
            <person name="Ni X.B."/>
            <person name="Tian J.H."/>
            <person name="Sheng Y."/>
            <person name="Liu T."/>
            <person name="Pan Y.S."/>
            <person name="Xia L.Y."/>
            <person name="Li J."/>
            <person name="Zhao F."/>
            <person name="Cao W.C."/>
        </authorList>
    </citation>
    <scope>NUCLEOTIDE SEQUENCE</scope>
    <source>
        <strain evidence="2">Rmic-2018</strain>
    </source>
</reference>
<gene>
    <name evidence="2" type="ORF">HPB51_015448</name>
</gene>
<protein>
    <submittedName>
        <fullName evidence="2">Uncharacterized protein</fullName>
    </submittedName>
</protein>
<comment type="caution">
    <text evidence="2">The sequence shown here is derived from an EMBL/GenBank/DDBJ whole genome shotgun (WGS) entry which is preliminary data.</text>
</comment>
<evidence type="ECO:0000313" key="3">
    <source>
        <dbReference type="Proteomes" id="UP000821866"/>
    </source>
</evidence>
<sequence length="231" mass="25471">MFASKVPKQDYIVNKENYSDNLPVSVIIVVLSQPFEVRAYDEFVTRGNAALFRCHLPSFAKDVLAITAWLRDDGLLIHSTLAEGGACSSGTEPLRYSSPPSGTELRLQQSLLHCRADERAFGRSARGVVAPWCRVREKRECEKGRGVEEDARRESPFRPLHVRTSFAVSEREKQWNAANASGTRWTGCRDTDGPHAPLPASSARECGGSRNNAWNPKLAAKEEDRSGGGGE</sequence>
<reference evidence="2" key="2">
    <citation type="submission" date="2021-09" db="EMBL/GenBank/DDBJ databases">
        <authorList>
            <person name="Jia N."/>
            <person name="Wang J."/>
            <person name="Shi W."/>
            <person name="Du L."/>
            <person name="Sun Y."/>
            <person name="Zhan W."/>
            <person name="Jiang J."/>
            <person name="Wang Q."/>
            <person name="Zhang B."/>
            <person name="Ji P."/>
            <person name="Sakyi L.B."/>
            <person name="Cui X."/>
            <person name="Yuan T."/>
            <person name="Jiang B."/>
            <person name="Yang W."/>
            <person name="Lam T.T.-Y."/>
            <person name="Chang Q."/>
            <person name="Ding S."/>
            <person name="Wang X."/>
            <person name="Zhu J."/>
            <person name="Ruan X."/>
            <person name="Zhao L."/>
            <person name="Wei J."/>
            <person name="Que T."/>
            <person name="Du C."/>
            <person name="Cheng J."/>
            <person name="Dai P."/>
            <person name="Han X."/>
            <person name="Huang E."/>
            <person name="Gao Y."/>
            <person name="Liu J."/>
            <person name="Shao H."/>
            <person name="Ye R."/>
            <person name="Li L."/>
            <person name="Wei W."/>
            <person name="Wang X."/>
            <person name="Wang C."/>
            <person name="Huo Q."/>
            <person name="Li W."/>
            <person name="Guo W."/>
            <person name="Chen H."/>
            <person name="Chen S."/>
            <person name="Zhou L."/>
            <person name="Zhou L."/>
            <person name="Ni X."/>
            <person name="Tian J."/>
            <person name="Zhou Y."/>
            <person name="Sheng Y."/>
            <person name="Liu T."/>
            <person name="Pan Y."/>
            <person name="Xia L."/>
            <person name="Li J."/>
            <person name="Zhao F."/>
            <person name="Cao W."/>
        </authorList>
    </citation>
    <scope>NUCLEOTIDE SEQUENCE</scope>
    <source>
        <strain evidence="2">Rmic-2018</strain>
        <tissue evidence="2">Larvae</tissue>
    </source>
</reference>
<name>A0A9J6DV74_RHIMP</name>
<dbReference type="AlphaFoldDB" id="A0A9J6DV74"/>
<dbReference type="InterPro" id="IPR013783">
    <property type="entry name" value="Ig-like_fold"/>
</dbReference>
<feature type="compositionally biased region" description="Basic and acidic residues" evidence="1">
    <location>
        <begin position="219"/>
        <end position="231"/>
    </location>
</feature>